<keyword evidence="4" id="KW-1185">Reference proteome</keyword>
<protein>
    <submittedName>
        <fullName evidence="3">Helix-turn-helix domain-containing protein</fullName>
    </submittedName>
</protein>
<feature type="domain" description="HTH cro/C1-type" evidence="2">
    <location>
        <begin position="9"/>
        <end position="63"/>
    </location>
</feature>
<dbReference type="InterPro" id="IPR001387">
    <property type="entry name" value="Cro/C1-type_HTH"/>
</dbReference>
<dbReference type="EMBL" id="JBHUMY010000032">
    <property type="protein sequence ID" value="MFD2662857.1"/>
    <property type="molecule type" value="Genomic_DNA"/>
</dbReference>
<dbReference type="Gene3D" id="1.10.260.40">
    <property type="entry name" value="lambda repressor-like DNA-binding domains"/>
    <property type="match status" value="1"/>
</dbReference>
<sequence length="124" mass="13973">MSDTLGKRIRNFRKKRNLSQDELADLIGKTRSNVSSYETDRSAPPSDVLAKLAEIFGTSTDYLLGKTQSSLPADAKDRFVDSLDLGNDDMLEKFDLILDGKVLDKEQFKMAVAFLRTLQQQARK</sequence>
<evidence type="ECO:0000313" key="3">
    <source>
        <dbReference type="EMBL" id="MFD2662857.1"/>
    </source>
</evidence>
<keyword evidence="1" id="KW-0238">DNA-binding</keyword>
<proteinExistence type="predicted"/>
<organism evidence="3 4">
    <name type="scientific">Paenibacillus thailandensis</name>
    <dbReference type="NCBI Taxonomy" id="393250"/>
    <lineage>
        <taxon>Bacteria</taxon>
        <taxon>Bacillati</taxon>
        <taxon>Bacillota</taxon>
        <taxon>Bacilli</taxon>
        <taxon>Bacillales</taxon>
        <taxon>Paenibacillaceae</taxon>
        <taxon>Paenibacillus</taxon>
    </lineage>
</organism>
<comment type="caution">
    <text evidence="3">The sequence shown here is derived from an EMBL/GenBank/DDBJ whole genome shotgun (WGS) entry which is preliminary data.</text>
</comment>
<dbReference type="PANTHER" id="PTHR46558:SF11">
    <property type="entry name" value="HTH-TYPE TRANSCRIPTIONAL REGULATOR XRE"/>
    <property type="match status" value="1"/>
</dbReference>
<dbReference type="PROSITE" id="PS50943">
    <property type="entry name" value="HTH_CROC1"/>
    <property type="match status" value="1"/>
</dbReference>
<reference evidence="4" key="1">
    <citation type="journal article" date="2019" name="Int. J. Syst. Evol. Microbiol.">
        <title>The Global Catalogue of Microorganisms (GCM) 10K type strain sequencing project: providing services to taxonomists for standard genome sequencing and annotation.</title>
        <authorList>
            <consortium name="The Broad Institute Genomics Platform"/>
            <consortium name="The Broad Institute Genome Sequencing Center for Infectious Disease"/>
            <person name="Wu L."/>
            <person name="Ma J."/>
        </authorList>
    </citation>
    <scope>NUCLEOTIDE SEQUENCE [LARGE SCALE GENOMIC DNA]</scope>
    <source>
        <strain evidence="4">TISTR 1827</strain>
    </source>
</reference>
<dbReference type="Pfam" id="PF01381">
    <property type="entry name" value="HTH_3"/>
    <property type="match status" value="1"/>
</dbReference>
<dbReference type="Proteomes" id="UP001597493">
    <property type="component" value="Unassembled WGS sequence"/>
</dbReference>
<evidence type="ECO:0000259" key="2">
    <source>
        <dbReference type="PROSITE" id="PS50943"/>
    </source>
</evidence>
<dbReference type="SMART" id="SM00530">
    <property type="entry name" value="HTH_XRE"/>
    <property type="match status" value="1"/>
</dbReference>
<evidence type="ECO:0000313" key="4">
    <source>
        <dbReference type="Proteomes" id="UP001597493"/>
    </source>
</evidence>
<evidence type="ECO:0000256" key="1">
    <source>
        <dbReference type="ARBA" id="ARBA00023125"/>
    </source>
</evidence>
<dbReference type="PANTHER" id="PTHR46558">
    <property type="entry name" value="TRACRIPTIONAL REGULATORY PROTEIN-RELATED-RELATED"/>
    <property type="match status" value="1"/>
</dbReference>
<dbReference type="RefSeq" id="WP_379277779.1">
    <property type="nucleotide sequence ID" value="NZ_JBHUGT010000013.1"/>
</dbReference>
<name>A0ABW5R2Q8_9BACL</name>
<gene>
    <name evidence="3" type="ORF">ACFSW5_21615</name>
</gene>
<accession>A0ABW5R2Q8</accession>
<dbReference type="CDD" id="cd00093">
    <property type="entry name" value="HTH_XRE"/>
    <property type="match status" value="1"/>
</dbReference>
<dbReference type="InterPro" id="IPR010982">
    <property type="entry name" value="Lambda_DNA-bd_dom_sf"/>
</dbReference>
<dbReference type="SUPFAM" id="SSF47413">
    <property type="entry name" value="lambda repressor-like DNA-binding domains"/>
    <property type="match status" value="1"/>
</dbReference>